<gene>
    <name evidence="5" type="ORF">DAI18_12455</name>
</gene>
<dbReference type="PANTHER" id="PTHR30035:SF3">
    <property type="entry name" value="INTERMEMBRANE PHOSPHOLIPID TRANSPORT SYSTEM LIPOPROTEIN MLAA"/>
    <property type="match status" value="1"/>
</dbReference>
<keyword evidence="6" id="KW-1185">Reference proteome</keyword>
<dbReference type="Pfam" id="PF04333">
    <property type="entry name" value="MlaA"/>
    <property type="match status" value="1"/>
</dbReference>
<evidence type="ECO:0000256" key="1">
    <source>
        <dbReference type="ARBA" id="ARBA00010634"/>
    </source>
</evidence>
<comment type="similarity">
    <text evidence="1">Belongs to the MlaA family.</text>
</comment>
<feature type="chain" id="PRO_5015770739" evidence="4">
    <location>
        <begin position="24"/>
        <end position="295"/>
    </location>
</feature>
<dbReference type="STRING" id="1122240.GCA_000620105_01727"/>
<evidence type="ECO:0000313" key="6">
    <source>
        <dbReference type="Proteomes" id="UP000244173"/>
    </source>
</evidence>
<accession>A0A2S0PBM3</accession>
<dbReference type="KEGG" id="maer:DAI18_12455"/>
<evidence type="ECO:0000256" key="3">
    <source>
        <dbReference type="SAM" id="MobiDB-lite"/>
    </source>
</evidence>
<evidence type="ECO:0000256" key="4">
    <source>
        <dbReference type="SAM" id="SignalP"/>
    </source>
</evidence>
<sequence>MLSLKPTRALTALGLLIALGGCATGSNPSDPYEGYNRKVYAFNSGFDRHVYRPVAEGYQKVTPQPARTGIRNFFDNLADMLSLANNIVMLRPVPAMSDFMRVSVNTVLGLGGLLDIATPMGLHKDQKGFGDTLAHYGWQNSAYFMVPFFPPSTIRDTLGLGVDYLTVPTRELFTTTYTDASAVMVNLVDQRARLLPLDPARDAALDEYTFTRDAWMAIRARQLGIAPPLGNGDDNEEIDINELVPANHSGAESEPQHAMPAAPVEPEEHMVHTAHAAHAAAAEAPEAGKEAVVTP</sequence>
<reference evidence="5 6" key="1">
    <citation type="submission" date="2018-04" db="EMBL/GenBank/DDBJ databases">
        <title>Denitrifier Microvirgula.</title>
        <authorList>
            <person name="Anderson E."/>
            <person name="Jang J."/>
            <person name="Ishii S."/>
        </authorList>
    </citation>
    <scope>NUCLEOTIDE SEQUENCE [LARGE SCALE GENOMIC DNA]</scope>
    <source>
        <strain evidence="5 6">BE2.4</strain>
    </source>
</reference>
<feature type="region of interest" description="Disordered" evidence="3">
    <location>
        <begin position="248"/>
        <end position="295"/>
    </location>
</feature>
<proteinExistence type="inferred from homology"/>
<dbReference type="Proteomes" id="UP000244173">
    <property type="component" value="Chromosome"/>
</dbReference>
<feature type="signal peptide" evidence="4">
    <location>
        <begin position="1"/>
        <end position="23"/>
    </location>
</feature>
<evidence type="ECO:0000313" key="5">
    <source>
        <dbReference type="EMBL" id="AVY94761.1"/>
    </source>
</evidence>
<evidence type="ECO:0000256" key="2">
    <source>
        <dbReference type="ARBA" id="ARBA00022729"/>
    </source>
</evidence>
<keyword evidence="2 4" id="KW-0732">Signal</keyword>
<organism evidence="5 6">
    <name type="scientific">Microvirgula aerodenitrificans</name>
    <dbReference type="NCBI Taxonomy" id="57480"/>
    <lineage>
        <taxon>Bacteria</taxon>
        <taxon>Pseudomonadati</taxon>
        <taxon>Pseudomonadota</taxon>
        <taxon>Betaproteobacteria</taxon>
        <taxon>Neisseriales</taxon>
        <taxon>Aquaspirillaceae</taxon>
        <taxon>Microvirgula</taxon>
    </lineage>
</organism>
<name>A0A2S0PBM3_9NEIS</name>
<dbReference type="GO" id="GO:0120010">
    <property type="term" value="P:intermembrane phospholipid transfer"/>
    <property type="evidence" value="ECO:0007669"/>
    <property type="project" value="TreeGrafter"/>
</dbReference>
<dbReference type="GO" id="GO:0016020">
    <property type="term" value="C:membrane"/>
    <property type="evidence" value="ECO:0007669"/>
    <property type="project" value="InterPro"/>
</dbReference>
<dbReference type="AlphaFoldDB" id="A0A2S0PBM3"/>
<dbReference type="InterPro" id="IPR007428">
    <property type="entry name" value="MlaA"/>
</dbReference>
<feature type="compositionally biased region" description="Low complexity" evidence="3">
    <location>
        <begin position="273"/>
        <end position="285"/>
    </location>
</feature>
<dbReference type="EMBL" id="CP028519">
    <property type="protein sequence ID" value="AVY94761.1"/>
    <property type="molecule type" value="Genomic_DNA"/>
</dbReference>
<dbReference type="PROSITE" id="PS51257">
    <property type="entry name" value="PROKAR_LIPOPROTEIN"/>
    <property type="match status" value="1"/>
</dbReference>
<dbReference type="PRINTS" id="PR01805">
    <property type="entry name" value="VACJLIPOPROT"/>
</dbReference>
<dbReference type="PANTHER" id="PTHR30035">
    <property type="entry name" value="LIPOPROTEIN VACJ-RELATED"/>
    <property type="match status" value="1"/>
</dbReference>
<protein>
    <submittedName>
        <fullName evidence="5">ABC transporter</fullName>
    </submittedName>
</protein>